<feature type="binding site" evidence="11">
    <location>
        <position position="216"/>
    </location>
    <ligand>
        <name>Mg(2+)</name>
        <dbReference type="ChEBI" id="CHEBI:18420"/>
    </ligand>
</feature>
<evidence type="ECO:0000256" key="11">
    <source>
        <dbReference type="HAMAP-Rule" id="MF_01377"/>
    </source>
</evidence>
<dbReference type="PANTHER" id="PTHR12358:SF106">
    <property type="entry name" value="LIPID KINASE YEGS"/>
    <property type="match status" value="1"/>
</dbReference>
<feature type="domain" description="DAGKc" evidence="12">
    <location>
        <begin position="1"/>
        <end position="130"/>
    </location>
</feature>
<feature type="binding site" evidence="11">
    <location>
        <position position="92"/>
    </location>
    <ligand>
        <name>ATP</name>
        <dbReference type="ChEBI" id="CHEBI:30616"/>
    </ligand>
</feature>
<keyword evidence="11" id="KW-0963">Cytoplasm</keyword>
<evidence type="ECO:0000256" key="3">
    <source>
        <dbReference type="ARBA" id="ARBA00022723"/>
    </source>
</evidence>
<evidence type="ECO:0000313" key="14">
    <source>
        <dbReference type="Proteomes" id="UP001569153"/>
    </source>
</evidence>
<dbReference type="PROSITE" id="PS50146">
    <property type="entry name" value="DAGK"/>
    <property type="match status" value="1"/>
</dbReference>
<keyword evidence="8 11" id="KW-0443">Lipid metabolism</keyword>
<dbReference type="Gene3D" id="3.40.50.10330">
    <property type="entry name" value="Probable inorganic polyphosphate/atp-NAD kinase, domain 1"/>
    <property type="match status" value="1"/>
</dbReference>
<keyword evidence="10 11" id="KW-1208">Phospholipid metabolism</keyword>
<dbReference type="Pfam" id="PF00781">
    <property type="entry name" value="DAGK_cat"/>
    <property type="match status" value="1"/>
</dbReference>
<keyword evidence="4 11" id="KW-0547">Nucleotide-binding</keyword>
<comment type="caution">
    <text evidence="11">Lacks conserved residue(s) required for the propagation of feature annotation.</text>
</comment>
<name>A0ABV4MAP6_9VIBR</name>
<dbReference type="Pfam" id="PF19279">
    <property type="entry name" value="YegS_C"/>
    <property type="match status" value="1"/>
</dbReference>
<dbReference type="HAMAP" id="MF_01377">
    <property type="entry name" value="YegS"/>
    <property type="match status" value="1"/>
</dbReference>
<evidence type="ECO:0000256" key="7">
    <source>
        <dbReference type="ARBA" id="ARBA00022842"/>
    </source>
</evidence>
<dbReference type="InterPro" id="IPR017438">
    <property type="entry name" value="ATP-NAD_kinase_N"/>
</dbReference>
<keyword evidence="2 11" id="KW-0808">Transferase</keyword>
<dbReference type="Proteomes" id="UP001569153">
    <property type="component" value="Unassembled WGS sequence"/>
</dbReference>
<evidence type="ECO:0000256" key="4">
    <source>
        <dbReference type="ARBA" id="ARBA00022741"/>
    </source>
</evidence>
<keyword evidence="5 11" id="KW-0418">Kinase</keyword>
<evidence type="ECO:0000256" key="8">
    <source>
        <dbReference type="ARBA" id="ARBA00023098"/>
    </source>
</evidence>
<keyword evidence="3 11" id="KW-0479">Metal-binding</keyword>
<keyword evidence="9 11" id="KW-0594">Phospholipid biosynthesis</keyword>
<dbReference type="SMART" id="SM00046">
    <property type="entry name" value="DAGKc"/>
    <property type="match status" value="1"/>
</dbReference>
<evidence type="ECO:0000256" key="6">
    <source>
        <dbReference type="ARBA" id="ARBA00022840"/>
    </source>
</evidence>
<dbReference type="EC" id="2.7.1.-" evidence="11"/>
<evidence type="ECO:0000256" key="1">
    <source>
        <dbReference type="ARBA" id="ARBA00022516"/>
    </source>
</evidence>
<dbReference type="RefSeq" id="WP_261889734.1">
    <property type="nucleotide sequence ID" value="NZ_AP025473.1"/>
</dbReference>
<evidence type="ECO:0000256" key="2">
    <source>
        <dbReference type="ARBA" id="ARBA00022679"/>
    </source>
</evidence>
<organism evidence="13 14">
    <name type="scientific">Vibrio cortegadensis</name>
    <dbReference type="NCBI Taxonomy" id="1328770"/>
    <lineage>
        <taxon>Bacteria</taxon>
        <taxon>Pseudomonadati</taxon>
        <taxon>Pseudomonadota</taxon>
        <taxon>Gammaproteobacteria</taxon>
        <taxon>Vibrionales</taxon>
        <taxon>Vibrionaceae</taxon>
        <taxon>Vibrio</taxon>
    </lineage>
</organism>
<feature type="binding site" evidence="11">
    <location>
        <position position="214"/>
    </location>
    <ligand>
        <name>Mg(2+)</name>
        <dbReference type="ChEBI" id="CHEBI:18420"/>
    </ligand>
</feature>
<evidence type="ECO:0000313" key="13">
    <source>
        <dbReference type="EMBL" id="MEZ8196602.1"/>
    </source>
</evidence>
<gene>
    <name evidence="13" type="primary">yegS</name>
    <name evidence="13" type="ORF">ACED38_17125</name>
</gene>
<dbReference type="NCBIfam" id="TIGR00147">
    <property type="entry name" value="YegS/Rv2252/BmrU family lipid kinase"/>
    <property type="match status" value="1"/>
</dbReference>
<keyword evidence="7 11" id="KW-0460">Magnesium</keyword>
<dbReference type="InterPro" id="IPR050187">
    <property type="entry name" value="Lipid_Phosphate_FormReg"/>
</dbReference>
<proteinExistence type="inferred from homology"/>
<dbReference type="InterPro" id="IPR016064">
    <property type="entry name" value="NAD/diacylglycerol_kinase_sf"/>
</dbReference>
<evidence type="ECO:0000256" key="9">
    <source>
        <dbReference type="ARBA" id="ARBA00023209"/>
    </source>
</evidence>
<accession>A0ABV4MAP6</accession>
<evidence type="ECO:0000256" key="5">
    <source>
        <dbReference type="ARBA" id="ARBA00022777"/>
    </source>
</evidence>
<dbReference type="PANTHER" id="PTHR12358">
    <property type="entry name" value="SPHINGOSINE KINASE"/>
    <property type="match status" value="1"/>
</dbReference>
<keyword evidence="1 11" id="KW-0444">Lipid biosynthesis</keyword>
<comment type="caution">
    <text evidence="13">The sequence shown here is derived from an EMBL/GenBank/DDBJ whole genome shotgun (WGS) entry which is preliminary data.</text>
</comment>
<dbReference type="Gene3D" id="2.60.200.40">
    <property type="match status" value="1"/>
</dbReference>
<comment type="similarity">
    <text evidence="11">Belongs to the diacylglycerol/lipid kinase family. YegS lipid kinase subfamily.</text>
</comment>
<dbReference type="SUPFAM" id="SSF111331">
    <property type="entry name" value="NAD kinase/diacylglycerol kinase-like"/>
    <property type="match status" value="1"/>
</dbReference>
<feature type="active site" description="Proton acceptor" evidence="11">
    <location>
        <position position="270"/>
    </location>
</feature>
<dbReference type="InterPro" id="IPR001206">
    <property type="entry name" value="Diacylglycerol_kinase_cat_dom"/>
</dbReference>
<dbReference type="EMBL" id="JBGOOT010000017">
    <property type="protein sequence ID" value="MEZ8196602.1"/>
    <property type="molecule type" value="Genomic_DNA"/>
</dbReference>
<keyword evidence="14" id="KW-1185">Reference proteome</keyword>
<comment type="subcellular location">
    <subcellularLocation>
        <location evidence="11">Cytoplasm</location>
    </subcellularLocation>
</comment>
<comment type="cofactor">
    <cofactor evidence="11">
        <name>Mg(2+)</name>
        <dbReference type="ChEBI" id="CHEBI:18420"/>
    </cofactor>
    <cofactor evidence="11">
        <name>Ca(2+)</name>
        <dbReference type="ChEBI" id="CHEBI:29108"/>
    </cofactor>
    <text evidence="11">Binds 1 Mg(2+) ion per subunit. Ca(2+) may be able to substitute.</text>
</comment>
<dbReference type="InterPro" id="IPR045540">
    <property type="entry name" value="YegS/DAGK_C"/>
</dbReference>
<evidence type="ECO:0000259" key="12">
    <source>
        <dbReference type="PROSITE" id="PS50146"/>
    </source>
</evidence>
<keyword evidence="6 11" id="KW-0067">ATP-binding</keyword>
<reference evidence="13 14" key="1">
    <citation type="submission" date="2024-06" db="EMBL/GenBank/DDBJ databases">
        <authorList>
            <person name="Steensen K."/>
            <person name="Seneca J."/>
            <person name="Bartlau N."/>
            <person name="Yu A.X."/>
            <person name="Polz M.F."/>
        </authorList>
    </citation>
    <scope>NUCLEOTIDE SEQUENCE [LARGE SCALE GENOMIC DNA]</scope>
    <source>
        <strain evidence="13 14">FF146</strain>
    </source>
</reference>
<dbReference type="InterPro" id="IPR022433">
    <property type="entry name" value="Lip_kinase_YegS"/>
</dbReference>
<protein>
    <recommendedName>
        <fullName evidence="11">Probable lipid kinase YegS-like</fullName>
        <ecNumber evidence="11">2.7.1.-</ecNumber>
    </recommendedName>
</protein>
<dbReference type="GO" id="GO:0016301">
    <property type="term" value="F:kinase activity"/>
    <property type="evidence" value="ECO:0007669"/>
    <property type="project" value="UniProtKB-KW"/>
</dbReference>
<evidence type="ECO:0000256" key="10">
    <source>
        <dbReference type="ARBA" id="ARBA00023264"/>
    </source>
</evidence>
<dbReference type="InterPro" id="IPR005218">
    <property type="entry name" value="Diacylglycerol/lipid_kinase"/>
</dbReference>
<feature type="binding site" evidence="11">
    <location>
        <begin position="63"/>
        <end position="69"/>
    </location>
    <ligand>
        <name>ATP</name>
        <dbReference type="ChEBI" id="CHEBI:30616"/>
    </ligand>
</feature>
<feature type="binding site" evidence="11">
    <location>
        <position position="37"/>
    </location>
    <ligand>
        <name>ATP</name>
        <dbReference type="ChEBI" id="CHEBI:30616"/>
    </ligand>
</feature>
<comment type="function">
    <text evidence="11">Probably phosphorylates lipids; the in vivo substrate is unknown.</text>
</comment>
<sequence length="313" mass="33597">MESIRAILNGKKANIPELRQEVFAARARNIDLQVRVTWESADMFRLVSEAICDGVKRLVVAGGDGTVNEAVNALNQFHSSERPQLAIIPMGTANDFATATGIPSDITDAFKLALEGNAFAVDSVCANDRYFMNVAAAGFGAEVTAETPVELKDFLGGGAYTLTGVVKALGFKPYSGTLTIDKGTFTGEILVGAFCNGRLAGGGQELAPNAFIDDGLMDLTLVKAFVASDLPKVIEELKHPADDGKYVVHTQARWLEIDFPQSLPINLDGEPYHSNQIRFEVIPSSISLVLPEDSPCLSKQSTEKNARFSNGID</sequence>
<dbReference type="NCBIfam" id="NF009602">
    <property type="entry name" value="PRK13054.1"/>
    <property type="match status" value="1"/>
</dbReference>